<evidence type="ECO:0000256" key="4">
    <source>
        <dbReference type="ARBA" id="ARBA00022989"/>
    </source>
</evidence>
<evidence type="ECO:0000256" key="3">
    <source>
        <dbReference type="ARBA" id="ARBA00022692"/>
    </source>
</evidence>
<dbReference type="PANTHER" id="PTHR11537">
    <property type="entry name" value="VOLTAGE-GATED POTASSIUM CHANNEL"/>
    <property type="match status" value="1"/>
</dbReference>
<keyword evidence="6 8" id="KW-0472">Membrane</keyword>
<keyword evidence="4 8" id="KW-1133">Transmembrane helix</keyword>
<keyword evidence="3 8" id="KW-0812">Transmembrane</keyword>
<dbReference type="PRINTS" id="PR00169">
    <property type="entry name" value="KCHANNEL"/>
</dbReference>
<evidence type="ECO:0000256" key="8">
    <source>
        <dbReference type="SAM" id="Phobius"/>
    </source>
</evidence>
<dbReference type="InterPro" id="IPR013099">
    <property type="entry name" value="K_chnl_dom"/>
</dbReference>
<dbReference type="Gene3D" id="1.10.287.70">
    <property type="match status" value="1"/>
</dbReference>
<feature type="domain" description="Potassium channel" evidence="9">
    <location>
        <begin position="93"/>
        <end position="163"/>
    </location>
</feature>
<keyword evidence="7" id="KW-0407">Ion channel</keyword>
<feature type="non-terminal residue" evidence="10">
    <location>
        <position position="163"/>
    </location>
</feature>
<evidence type="ECO:0000256" key="5">
    <source>
        <dbReference type="ARBA" id="ARBA00023065"/>
    </source>
</evidence>
<dbReference type="SUPFAM" id="SSF81324">
    <property type="entry name" value="Voltage-gated potassium channels"/>
    <property type="match status" value="1"/>
</dbReference>
<protein>
    <recommendedName>
        <fullName evidence="9">Potassium channel domain-containing protein</fullName>
    </recommendedName>
</protein>
<reference evidence="10 11" key="1">
    <citation type="submission" date="2022-05" db="EMBL/GenBank/DDBJ databases">
        <authorList>
            <consortium name="Genoscope - CEA"/>
            <person name="William W."/>
        </authorList>
    </citation>
    <scope>NUCLEOTIDE SEQUENCE [LARGE SCALE GENOMIC DNA]</scope>
</reference>
<dbReference type="EMBL" id="CALNXK010000614">
    <property type="protein sequence ID" value="CAH3188366.1"/>
    <property type="molecule type" value="Genomic_DNA"/>
</dbReference>
<dbReference type="Pfam" id="PF07885">
    <property type="entry name" value="Ion_trans_2"/>
    <property type="match status" value="1"/>
</dbReference>
<accession>A0ABN8SCD9</accession>
<keyword evidence="2" id="KW-0813">Transport</keyword>
<feature type="transmembrane region" description="Helical" evidence="8">
    <location>
        <begin position="88"/>
        <end position="106"/>
    </location>
</feature>
<sequence length="163" mass="18254">SFLPGGEKKWKELVCSFITDGLEAVNVSRLTENATCKWAINVSFPVISYDPRPNLTLKFLPSPVLAKKEISSNTARDVFIALSQTWKLLTFCLLVAVLSGIIVWFLDHKTNPRHFPKSFKNGTQEGLWWAIVTMTTTGYGDKTPKSTLARAYASLWMIVGLML</sequence>
<evidence type="ECO:0000313" key="11">
    <source>
        <dbReference type="Proteomes" id="UP001159405"/>
    </source>
</evidence>
<proteinExistence type="predicted"/>
<name>A0ABN8SCD9_9CNID</name>
<dbReference type="InterPro" id="IPR028325">
    <property type="entry name" value="VG_K_chnl"/>
</dbReference>
<keyword evidence="11" id="KW-1185">Reference proteome</keyword>
<organism evidence="10 11">
    <name type="scientific">Porites lobata</name>
    <dbReference type="NCBI Taxonomy" id="104759"/>
    <lineage>
        <taxon>Eukaryota</taxon>
        <taxon>Metazoa</taxon>
        <taxon>Cnidaria</taxon>
        <taxon>Anthozoa</taxon>
        <taxon>Hexacorallia</taxon>
        <taxon>Scleractinia</taxon>
        <taxon>Fungiina</taxon>
        <taxon>Poritidae</taxon>
        <taxon>Porites</taxon>
    </lineage>
</organism>
<dbReference type="Proteomes" id="UP001159405">
    <property type="component" value="Unassembled WGS sequence"/>
</dbReference>
<evidence type="ECO:0000256" key="2">
    <source>
        <dbReference type="ARBA" id="ARBA00022448"/>
    </source>
</evidence>
<evidence type="ECO:0000313" key="10">
    <source>
        <dbReference type="EMBL" id="CAH3188366.1"/>
    </source>
</evidence>
<feature type="non-terminal residue" evidence="10">
    <location>
        <position position="1"/>
    </location>
</feature>
<comment type="subcellular location">
    <subcellularLocation>
        <location evidence="1">Membrane</location>
        <topology evidence="1">Multi-pass membrane protein</topology>
    </subcellularLocation>
</comment>
<evidence type="ECO:0000256" key="6">
    <source>
        <dbReference type="ARBA" id="ARBA00023136"/>
    </source>
</evidence>
<keyword evidence="5" id="KW-0406">Ion transport</keyword>
<gene>
    <name evidence="10" type="ORF">PLOB_00040403</name>
</gene>
<evidence type="ECO:0000259" key="9">
    <source>
        <dbReference type="Pfam" id="PF07885"/>
    </source>
</evidence>
<evidence type="ECO:0000256" key="1">
    <source>
        <dbReference type="ARBA" id="ARBA00004141"/>
    </source>
</evidence>
<evidence type="ECO:0000256" key="7">
    <source>
        <dbReference type="ARBA" id="ARBA00023303"/>
    </source>
</evidence>
<comment type="caution">
    <text evidence="10">The sequence shown here is derived from an EMBL/GenBank/DDBJ whole genome shotgun (WGS) entry which is preliminary data.</text>
</comment>
<dbReference type="PANTHER" id="PTHR11537:SF252">
    <property type="entry name" value="POTASSIUM VOLTAGE-GATED CHANNEL PROTEIN SHAW"/>
    <property type="match status" value="1"/>
</dbReference>